<dbReference type="Pfam" id="PF17784">
    <property type="entry name" value="Sulfotransfer_4"/>
    <property type="match status" value="2"/>
</dbReference>
<gene>
    <name evidence="1" type="ordered locus">RLO149_p630460</name>
</gene>
<protein>
    <recommendedName>
        <fullName evidence="3">Sulfotransferase family protein</fullName>
    </recommendedName>
</protein>
<sequence>MSQKIFGIGFHKTGTTSFGEALKELGYNVTGPNWIYHGNIARTYLPRCRALSHDFNAFQDNPWPLVYREMDAMWPKAKFVLTLRDPQKWIASQTRHFSRDTTPMRKFIYGADKGHPSGNEAHYIATYKRHNSNVRTYFEGRPDKLLELDFENPVDWAPLCAFLGKPVPDTPFPHTNPAGTDRSVSLRTKLRRKIRTLFSV</sequence>
<geneLocation type="plasmid" evidence="1 2">
    <name>pRLO149_63</name>
</geneLocation>
<keyword evidence="2" id="KW-1185">Reference proteome</keyword>
<dbReference type="AlphaFoldDB" id="F7ZML7"/>
<dbReference type="InterPro" id="IPR040632">
    <property type="entry name" value="Sulfotransfer_4"/>
</dbReference>
<accession>F7ZML7</accession>
<keyword evidence="1" id="KW-0614">Plasmid</keyword>
<dbReference type="KEGG" id="rli:RLO149_p630460"/>
<dbReference type="HOGENOM" id="CLU_061199_2_0_5"/>
<proteinExistence type="predicted"/>
<dbReference type="RefSeq" id="WP_013959962.1">
    <property type="nucleotide sequence ID" value="NC_015729.1"/>
</dbReference>
<dbReference type="Gene3D" id="3.40.50.300">
    <property type="entry name" value="P-loop containing nucleotide triphosphate hydrolases"/>
    <property type="match status" value="1"/>
</dbReference>
<dbReference type="EMBL" id="CP002626">
    <property type="protein sequence ID" value="AEI96554.1"/>
    <property type="molecule type" value="Genomic_DNA"/>
</dbReference>
<name>F7ZML7_ROSLO</name>
<dbReference type="Proteomes" id="UP000001353">
    <property type="component" value="Plasmid pRLO149_63"/>
</dbReference>
<organism evidence="1 2">
    <name type="scientific">Roseobacter litoralis (strain ATCC 49566 / DSM 6996 / JCM 21268 / NBRC 15278 / OCh 149)</name>
    <dbReference type="NCBI Taxonomy" id="391595"/>
    <lineage>
        <taxon>Bacteria</taxon>
        <taxon>Pseudomonadati</taxon>
        <taxon>Pseudomonadota</taxon>
        <taxon>Alphaproteobacteria</taxon>
        <taxon>Rhodobacterales</taxon>
        <taxon>Roseobacteraceae</taxon>
        <taxon>Roseobacter</taxon>
    </lineage>
</organism>
<evidence type="ECO:0000313" key="2">
    <source>
        <dbReference type="Proteomes" id="UP000001353"/>
    </source>
</evidence>
<evidence type="ECO:0000313" key="1">
    <source>
        <dbReference type="EMBL" id="AEI96554.1"/>
    </source>
</evidence>
<dbReference type="eggNOG" id="COG0457">
    <property type="taxonomic scope" value="Bacteria"/>
</dbReference>
<dbReference type="PANTHER" id="PTHR36978">
    <property type="entry name" value="P-LOOP CONTAINING NUCLEOTIDE TRIPHOSPHATE HYDROLASE"/>
    <property type="match status" value="1"/>
</dbReference>
<dbReference type="PANTHER" id="PTHR36978:SF4">
    <property type="entry name" value="P-LOOP CONTAINING NUCLEOSIDE TRIPHOSPHATE HYDROLASE PROTEIN"/>
    <property type="match status" value="1"/>
</dbReference>
<evidence type="ECO:0008006" key="3">
    <source>
        <dbReference type="Google" id="ProtNLM"/>
    </source>
</evidence>
<dbReference type="InterPro" id="IPR027417">
    <property type="entry name" value="P-loop_NTPase"/>
</dbReference>
<dbReference type="OrthoDB" id="9806624at2"/>
<dbReference type="SUPFAM" id="SSF52540">
    <property type="entry name" value="P-loop containing nucleoside triphosphate hydrolases"/>
    <property type="match status" value="1"/>
</dbReference>
<reference evidence="1 2" key="1">
    <citation type="journal article" date="2011" name="BMC Genomics">
        <title>Comparative genome analysis and genome-guided physiological analysis of Roseobacter litoralis.</title>
        <authorList>
            <person name="Kalhoefer D."/>
            <person name="Thole S."/>
            <person name="Voget S."/>
            <person name="Lehmann R."/>
            <person name="Liesegang H."/>
            <person name="Wollher A."/>
            <person name="Daniel R."/>
            <person name="Simon M."/>
            <person name="Brinkhoff T."/>
        </authorList>
    </citation>
    <scope>NUCLEOTIDE SEQUENCE [LARGE SCALE GENOMIC DNA]</scope>
    <source>
        <strain evidence="2">ATCC 49566 / DSM 6996 / JCM 21268 / NBRC 15278 / OCh 149</strain>
    </source>
</reference>